<proteinExistence type="predicted"/>
<dbReference type="Pfam" id="PF13460">
    <property type="entry name" value="NAD_binding_10"/>
    <property type="match status" value="1"/>
</dbReference>
<accession>A0ABQ7FJ51</accession>
<evidence type="ECO:0000259" key="1">
    <source>
        <dbReference type="Pfam" id="PF13460"/>
    </source>
</evidence>
<evidence type="ECO:0000313" key="3">
    <source>
        <dbReference type="Proteomes" id="UP000621266"/>
    </source>
</evidence>
<name>A0ABQ7FJ51_9ACTN</name>
<gene>
    <name evidence="2" type="ORF">GCU69_17775</name>
</gene>
<dbReference type="InterPro" id="IPR051606">
    <property type="entry name" value="Polyketide_Oxido-like"/>
</dbReference>
<dbReference type="SUPFAM" id="SSF51735">
    <property type="entry name" value="NAD(P)-binding Rossmann-fold domains"/>
    <property type="match status" value="1"/>
</dbReference>
<dbReference type="Proteomes" id="UP000621266">
    <property type="component" value="Unassembled WGS sequence"/>
</dbReference>
<dbReference type="InterPro" id="IPR016040">
    <property type="entry name" value="NAD(P)-bd_dom"/>
</dbReference>
<comment type="caution">
    <text evidence="2">The sequence shown here is derived from an EMBL/GenBank/DDBJ whole genome shotgun (WGS) entry which is preliminary data.</text>
</comment>
<protein>
    <submittedName>
        <fullName evidence="2">NAD(P)H-binding protein</fullName>
    </submittedName>
</protein>
<evidence type="ECO:0000313" key="2">
    <source>
        <dbReference type="EMBL" id="KAF4407826.1"/>
    </source>
</evidence>
<dbReference type="PANTHER" id="PTHR43355">
    <property type="entry name" value="FLAVIN REDUCTASE (NADPH)"/>
    <property type="match status" value="1"/>
</dbReference>
<reference evidence="2 3" key="1">
    <citation type="submission" date="2019-10" db="EMBL/GenBank/DDBJ databases">
        <title>Streptomyces tenebrisbrunneis sp.nov., an endogenous actinomycete isolated from of Lycium ruthenicum.</title>
        <authorList>
            <person name="Ma L."/>
        </authorList>
    </citation>
    <scope>NUCLEOTIDE SEQUENCE [LARGE SCALE GENOMIC DNA]</scope>
    <source>
        <strain evidence="2 3">TRM 66187</strain>
    </source>
</reference>
<dbReference type="PANTHER" id="PTHR43355:SF2">
    <property type="entry name" value="FLAVIN REDUCTASE (NADPH)"/>
    <property type="match status" value="1"/>
</dbReference>
<feature type="domain" description="NAD(P)-binding" evidence="1">
    <location>
        <begin position="7"/>
        <end position="204"/>
    </location>
</feature>
<organism evidence="2 3">
    <name type="scientific">Streptomyces lycii</name>
    <dbReference type="NCBI Taxonomy" id="2654337"/>
    <lineage>
        <taxon>Bacteria</taxon>
        <taxon>Bacillati</taxon>
        <taxon>Actinomycetota</taxon>
        <taxon>Actinomycetes</taxon>
        <taxon>Kitasatosporales</taxon>
        <taxon>Streptomycetaceae</taxon>
        <taxon>Streptomyces</taxon>
    </lineage>
</organism>
<dbReference type="InterPro" id="IPR036291">
    <property type="entry name" value="NAD(P)-bd_dom_sf"/>
</dbReference>
<keyword evidence="3" id="KW-1185">Reference proteome</keyword>
<dbReference type="RefSeq" id="WP_098753473.1">
    <property type="nucleotide sequence ID" value="NZ_WHPN01000300.1"/>
</dbReference>
<dbReference type="EMBL" id="WHPN01000300">
    <property type="protein sequence ID" value="KAF4407826.1"/>
    <property type="molecule type" value="Genomic_DNA"/>
</dbReference>
<dbReference type="Gene3D" id="3.40.50.720">
    <property type="entry name" value="NAD(P)-binding Rossmann-like Domain"/>
    <property type="match status" value="1"/>
</dbReference>
<sequence>MKLTVLGATGGTGRHVVQQALDSGHQVTAVVRDPARLAVGDRPGLRTTTVPDLADAEALRPAFEGSDAVLSGVGVRSVKEARAGIAHTAARHILTALAGTGVSRFVAISAAPVGPTPAGESLPNRMIVRPLVGAVLRPVYTDLAAMEEEIRRSGTAWTVVRPPKLTDKPVTGVYRTAVGAIVPRGGTISRADLAHAMLAVLDDPATVGRTVGVAY</sequence>